<proteinExistence type="predicted"/>
<protein>
    <submittedName>
        <fullName evidence="1">DUF3800</fullName>
    </submittedName>
</protein>
<dbReference type="RefSeq" id="WP_207689772.1">
    <property type="nucleotide sequence ID" value="NZ_CP061799.1"/>
</dbReference>
<evidence type="ECO:0000313" key="2">
    <source>
        <dbReference type="Proteomes" id="UP000663720"/>
    </source>
</evidence>
<dbReference type="AlphaFoldDB" id="A0A975GE02"/>
<keyword evidence="2" id="KW-1185">Reference proteome</keyword>
<gene>
    <name evidence="1" type="ORF">dnl_00130</name>
</gene>
<dbReference type="Pfam" id="PF12686">
    <property type="entry name" value="DUF3800"/>
    <property type="match status" value="1"/>
</dbReference>
<evidence type="ECO:0000313" key="1">
    <source>
        <dbReference type="EMBL" id="QTA77816.1"/>
    </source>
</evidence>
<dbReference type="KEGG" id="dli:dnl_00130"/>
<accession>A0A975GE02</accession>
<sequence>MFELQHVYIDEFGDSGLETQSAAASNYFIVAATIVSDSELEETSLLFDKIRKKHFQKSELKSSKVGKKDNRRLRILKDISELNINFYIIAVDKREIKKSSGLIYKKSFIKFVNGLLYNKLYKAFPNIRFVADQHGYPEFMKGFQEYVKKNHMRGLFDKATFEFADSKKESLIQISDFISGTIARVLDPKKLSVHADDFLKQIDKQILLIDEWPIRHSQYSGKILCDNEKNDDDEKIRKIAVNQAAIFIENNRLSHNEQVQDQIEVLKYLIYYFKFINPYKYLYGDELLKIINKDETNKHYLHSSIIAKLRDEGVIISSSNKGYKIPANLKDINNFVEQVHCRISPMLSRLDRAYRNLKLSSKNEIDILRDERYQYLIKAIKANNKEKA</sequence>
<organism evidence="1 2">
    <name type="scientific">Desulfonema limicola</name>
    <dbReference type="NCBI Taxonomy" id="45656"/>
    <lineage>
        <taxon>Bacteria</taxon>
        <taxon>Pseudomonadati</taxon>
        <taxon>Thermodesulfobacteriota</taxon>
        <taxon>Desulfobacteria</taxon>
        <taxon>Desulfobacterales</taxon>
        <taxon>Desulfococcaceae</taxon>
        <taxon>Desulfonema</taxon>
    </lineage>
</organism>
<dbReference type="EMBL" id="CP061799">
    <property type="protein sequence ID" value="QTA77816.1"/>
    <property type="molecule type" value="Genomic_DNA"/>
</dbReference>
<name>A0A975GE02_9BACT</name>
<dbReference type="InterPro" id="IPR024524">
    <property type="entry name" value="DUF3800"/>
</dbReference>
<dbReference type="Proteomes" id="UP000663720">
    <property type="component" value="Chromosome"/>
</dbReference>
<reference evidence="1" key="1">
    <citation type="journal article" date="2021" name="Microb. Physiol.">
        <title>Proteogenomic Insights into the Physiology of Marine, Sulfate-Reducing, Filamentous Desulfonema limicola and Desulfonema magnum.</title>
        <authorList>
            <person name="Schnaars V."/>
            <person name="Wohlbrand L."/>
            <person name="Scheve S."/>
            <person name="Hinrichs C."/>
            <person name="Reinhardt R."/>
            <person name="Rabus R."/>
        </authorList>
    </citation>
    <scope>NUCLEOTIDE SEQUENCE</scope>
    <source>
        <strain evidence="1">5ac10</strain>
    </source>
</reference>